<feature type="transmembrane region" description="Helical" evidence="7">
    <location>
        <begin position="320"/>
        <end position="342"/>
    </location>
</feature>
<evidence type="ECO:0000256" key="5">
    <source>
        <dbReference type="ARBA" id="ARBA00022989"/>
    </source>
</evidence>
<feature type="transmembrane region" description="Helical" evidence="7">
    <location>
        <begin position="189"/>
        <end position="209"/>
    </location>
</feature>
<feature type="transmembrane region" description="Helical" evidence="7">
    <location>
        <begin position="67"/>
        <end position="88"/>
    </location>
</feature>
<evidence type="ECO:0000256" key="1">
    <source>
        <dbReference type="ARBA" id="ARBA00004651"/>
    </source>
</evidence>
<feature type="transmembrane region" description="Helical" evidence="7">
    <location>
        <begin position="385"/>
        <end position="406"/>
    </location>
</feature>
<dbReference type="AlphaFoldDB" id="A0AA44F5I4"/>
<evidence type="ECO:0000256" key="3">
    <source>
        <dbReference type="ARBA" id="ARBA00022475"/>
    </source>
</evidence>
<feature type="transmembrane region" description="Helical" evidence="7">
    <location>
        <begin position="100"/>
        <end position="119"/>
    </location>
</feature>
<feature type="transmembrane region" description="Helical" evidence="7">
    <location>
        <begin position="125"/>
        <end position="147"/>
    </location>
</feature>
<dbReference type="SUPFAM" id="SSF103473">
    <property type="entry name" value="MFS general substrate transporter"/>
    <property type="match status" value="1"/>
</dbReference>
<dbReference type="GO" id="GO:0005886">
    <property type="term" value="C:plasma membrane"/>
    <property type="evidence" value="ECO:0007669"/>
    <property type="project" value="UniProtKB-SubCell"/>
</dbReference>
<keyword evidence="2" id="KW-0813">Transport</keyword>
<comment type="caution">
    <text evidence="9">The sequence shown here is derived from an EMBL/GenBank/DDBJ whole genome shotgun (WGS) entry which is preliminary data.</text>
</comment>
<dbReference type="PANTHER" id="PTHR23517:SF2">
    <property type="entry name" value="MULTIDRUG RESISTANCE PROTEIN MDTH"/>
    <property type="match status" value="1"/>
</dbReference>
<name>A0AA44F5I4_AGRTU</name>
<keyword evidence="5 7" id="KW-1133">Transmembrane helix</keyword>
<feature type="transmembrane region" description="Helical" evidence="7">
    <location>
        <begin position="354"/>
        <end position="373"/>
    </location>
</feature>
<gene>
    <name evidence="9" type="ORF">G6M46_16725</name>
</gene>
<evidence type="ECO:0000313" key="10">
    <source>
        <dbReference type="Proteomes" id="UP000702952"/>
    </source>
</evidence>
<keyword evidence="3" id="KW-1003">Cell membrane</keyword>
<feature type="transmembrane region" description="Helical" evidence="7">
    <location>
        <begin position="296"/>
        <end position="314"/>
    </location>
</feature>
<dbReference type="GO" id="GO:0022857">
    <property type="term" value="F:transmembrane transporter activity"/>
    <property type="evidence" value="ECO:0007669"/>
    <property type="project" value="InterPro"/>
</dbReference>
<protein>
    <submittedName>
        <fullName evidence="9">MFS transporter</fullName>
    </submittedName>
</protein>
<feature type="transmembrane region" description="Helical" evidence="7">
    <location>
        <begin position="230"/>
        <end position="253"/>
    </location>
</feature>
<evidence type="ECO:0000256" key="4">
    <source>
        <dbReference type="ARBA" id="ARBA00022692"/>
    </source>
</evidence>
<dbReference type="InterPro" id="IPR011701">
    <property type="entry name" value="MFS"/>
</dbReference>
<evidence type="ECO:0000256" key="7">
    <source>
        <dbReference type="SAM" id="Phobius"/>
    </source>
</evidence>
<keyword evidence="6 7" id="KW-0472">Membrane</keyword>
<dbReference type="PROSITE" id="PS50850">
    <property type="entry name" value="MFS"/>
    <property type="match status" value="1"/>
</dbReference>
<comment type="subcellular location">
    <subcellularLocation>
        <location evidence="1">Cell membrane</location>
        <topology evidence="1">Multi-pass membrane protein</topology>
    </subcellularLocation>
</comment>
<feature type="transmembrane region" description="Helical" evidence="7">
    <location>
        <begin position="265"/>
        <end position="289"/>
    </location>
</feature>
<feature type="transmembrane region" description="Helical" evidence="7">
    <location>
        <begin position="38"/>
        <end position="61"/>
    </location>
</feature>
<dbReference type="InterPro" id="IPR036259">
    <property type="entry name" value="MFS_trans_sf"/>
</dbReference>
<evidence type="ECO:0000313" key="9">
    <source>
        <dbReference type="EMBL" id="NTC29777.1"/>
    </source>
</evidence>
<keyword evidence="4 7" id="KW-0812">Transmembrane</keyword>
<dbReference type="InterPro" id="IPR050171">
    <property type="entry name" value="MFS_Transporters"/>
</dbReference>
<proteinExistence type="predicted"/>
<evidence type="ECO:0000259" key="8">
    <source>
        <dbReference type="PROSITE" id="PS50850"/>
    </source>
</evidence>
<dbReference type="PANTHER" id="PTHR23517">
    <property type="entry name" value="RESISTANCE PROTEIN MDTM, PUTATIVE-RELATED-RELATED"/>
    <property type="match status" value="1"/>
</dbReference>
<evidence type="ECO:0000256" key="6">
    <source>
        <dbReference type="ARBA" id="ARBA00023136"/>
    </source>
</evidence>
<accession>A0AA44F5I4</accession>
<dbReference type="EMBL" id="JAAMAY010000027">
    <property type="protein sequence ID" value="NTC29777.1"/>
    <property type="molecule type" value="Genomic_DNA"/>
</dbReference>
<dbReference type="Proteomes" id="UP000702952">
    <property type="component" value="Unassembled WGS sequence"/>
</dbReference>
<sequence>MTTPGPVRWVQKPTSAGRKIVWAAIADLKDVSREVRMLLVGQFLMNASNFTAFPLMAVYMAEHLGFSAAQIGTVLTIHLATGRALPIITGPLADRYGFRSFMVAGLALRAAGFFGFGFFTSPTTMALATLTMGLGTAFYESAVYGIFGRQPQKIVARVFVLNNLSLNLGVIIGPMFGAALLVFNPVYPFQASALLFAVLALWSVRLGYLDNLYVSRSPLAGSWQAVATDTVFLFFLATTFAWWFLFSQLFVLFPLLATTLAGSDFGASAVFTTNGVAGLLFVGLSLIAFKWISERRMLLGCYLALIAIYGIAGWRDSLPWLLFIVAAYTLVETLIMPAIESITAELAHDGKQATFFGALGLVWGVAGSLGNYAGSWLAMENNEPILVWCALAGVAGLGFILTLAFIRMSRNV</sequence>
<dbReference type="InterPro" id="IPR020846">
    <property type="entry name" value="MFS_dom"/>
</dbReference>
<dbReference type="RefSeq" id="WP_174019035.1">
    <property type="nucleotide sequence ID" value="NZ_JAAMAW010000021.1"/>
</dbReference>
<feature type="transmembrane region" description="Helical" evidence="7">
    <location>
        <begin position="159"/>
        <end position="183"/>
    </location>
</feature>
<organism evidence="9 10">
    <name type="scientific">Agrobacterium tumefaciens</name>
    <dbReference type="NCBI Taxonomy" id="358"/>
    <lineage>
        <taxon>Bacteria</taxon>
        <taxon>Pseudomonadati</taxon>
        <taxon>Pseudomonadota</taxon>
        <taxon>Alphaproteobacteria</taxon>
        <taxon>Hyphomicrobiales</taxon>
        <taxon>Rhizobiaceae</taxon>
        <taxon>Rhizobium/Agrobacterium group</taxon>
        <taxon>Agrobacterium</taxon>
        <taxon>Agrobacterium tumefaciens complex</taxon>
    </lineage>
</organism>
<evidence type="ECO:0000256" key="2">
    <source>
        <dbReference type="ARBA" id="ARBA00022448"/>
    </source>
</evidence>
<feature type="domain" description="Major facilitator superfamily (MFS) profile" evidence="8">
    <location>
        <begin position="34"/>
        <end position="410"/>
    </location>
</feature>
<reference evidence="9" key="1">
    <citation type="journal article" date="2020" name="Science">
        <title>Unexpected conservation and global transmission of agrobacterial virulence plasmids.</title>
        <authorList>
            <person name="Weisberg A.J."/>
            <person name="Davis E.W. 2nd"/>
            <person name="Tabima J."/>
            <person name="Belcher M.S."/>
            <person name="Miller M."/>
            <person name="Kuo C.H."/>
            <person name="Loper J.E."/>
            <person name="Grunwald N.J."/>
            <person name="Putnam M.L."/>
            <person name="Chang J.H."/>
        </authorList>
    </citation>
    <scope>NUCLEOTIDE SEQUENCE</scope>
    <source>
        <strain evidence="9">17-1853-1a</strain>
    </source>
</reference>
<dbReference type="Pfam" id="PF07690">
    <property type="entry name" value="MFS_1"/>
    <property type="match status" value="1"/>
</dbReference>
<dbReference type="Gene3D" id="1.20.1250.20">
    <property type="entry name" value="MFS general substrate transporter like domains"/>
    <property type="match status" value="1"/>
</dbReference>